<comment type="caution">
    <text evidence="1">The sequence shown here is derived from an EMBL/GenBank/DDBJ whole genome shotgun (WGS) entry which is preliminary data.</text>
</comment>
<dbReference type="AlphaFoldDB" id="A0A811VB03"/>
<dbReference type="InterPro" id="IPR043502">
    <property type="entry name" value="DNA/RNA_pol_sf"/>
</dbReference>
<dbReference type="Proteomes" id="UP000606786">
    <property type="component" value="Unassembled WGS sequence"/>
</dbReference>
<dbReference type="SUPFAM" id="SSF56672">
    <property type="entry name" value="DNA/RNA polymerases"/>
    <property type="match status" value="1"/>
</dbReference>
<gene>
    <name evidence="1" type="ORF">CCAP1982_LOCUS19522</name>
</gene>
<evidence type="ECO:0000313" key="1">
    <source>
        <dbReference type="EMBL" id="CAD7011422.1"/>
    </source>
</evidence>
<keyword evidence="2" id="KW-1185">Reference proteome</keyword>
<dbReference type="EMBL" id="CAJHJT010000056">
    <property type="protein sequence ID" value="CAD7011422.1"/>
    <property type="molecule type" value="Genomic_DNA"/>
</dbReference>
<reference evidence="1" key="1">
    <citation type="submission" date="2020-11" db="EMBL/GenBank/DDBJ databases">
        <authorList>
            <person name="Whitehead M."/>
        </authorList>
    </citation>
    <scope>NUCLEOTIDE SEQUENCE</scope>
    <source>
        <strain evidence="1">EGII</strain>
    </source>
</reference>
<protein>
    <submittedName>
        <fullName evidence="1">(Mediterranean fruit fly) hypothetical protein</fullName>
    </submittedName>
</protein>
<organism evidence="1 2">
    <name type="scientific">Ceratitis capitata</name>
    <name type="common">Mediterranean fruit fly</name>
    <name type="synonym">Tephritis capitata</name>
    <dbReference type="NCBI Taxonomy" id="7213"/>
    <lineage>
        <taxon>Eukaryota</taxon>
        <taxon>Metazoa</taxon>
        <taxon>Ecdysozoa</taxon>
        <taxon>Arthropoda</taxon>
        <taxon>Hexapoda</taxon>
        <taxon>Insecta</taxon>
        <taxon>Pterygota</taxon>
        <taxon>Neoptera</taxon>
        <taxon>Endopterygota</taxon>
        <taxon>Diptera</taxon>
        <taxon>Brachycera</taxon>
        <taxon>Muscomorpha</taxon>
        <taxon>Tephritoidea</taxon>
        <taxon>Tephritidae</taxon>
        <taxon>Ceratitis</taxon>
        <taxon>Ceratitis</taxon>
    </lineage>
</organism>
<dbReference type="PANTHER" id="PTHR31511">
    <property type="entry name" value="PROTEIN CBG23764"/>
    <property type="match status" value="1"/>
</dbReference>
<evidence type="ECO:0000313" key="2">
    <source>
        <dbReference type="Proteomes" id="UP000606786"/>
    </source>
</evidence>
<dbReference type="PANTHER" id="PTHR31511:SF12">
    <property type="entry name" value="RHO TERMINATION FACTOR N-TERMINAL DOMAIN-CONTAINING PROTEIN"/>
    <property type="match status" value="1"/>
</dbReference>
<name>A0A811VB03_CERCA</name>
<proteinExistence type="predicted"/>
<accession>A0A811VB03</accession>
<sequence length="243" mass="28735">MLKITRIELELLSDENIHNFILSGIRGGIVQCCKRHSIANNKYLSDYNVTKLSHYLIYLGVNNLYGYAMSQYTPHNNFECIKNVKEFNVFSIPEDSLVGYILEVDLDYPIAIHNTHNDFPFCFENKKVGSMKHIKLIGDLTSKIKYIIHYKNLQQCIKHGLILRKIYRILKFNQSYWLKKYTDLNNYHRTIAANKFEENFFKLLNNAVYGKTMENVDKRINVKLEQDWENTNIGGRRRRGRKK</sequence>
<dbReference type="GO" id="GO:0071897">
    <property type="term" value="P:DNA biosynthetic process"/>
    <property type="evidence" value="ECO:0007669"/>
    <property type="project" value="UniProtKB-ARBA"/>
</dbReference>